<dbReference type="OMA" id="FAEWEVR"/>
<evidence type="ECO:0000313" key="2">
    <source>
        <dbReference type="Proteomes" id="UP000000768"/>
    </source>
</evidence>
<evidence type="ECO:0000313" key="1">
    <source>
        <dbReference type="EMBL" id="KXG35430.1"/>
    </source>
</evidence>
<protein>
    <submittedName>
        <fullName evidence="1">Uncharacterized protein</fullName>
    </submittedName>
</protein>
<accession>A0A1B6QC04</accession>
<dbReference type="InParanoid" id="A0A1B6QC04"/>
<sequence length="97" mass="10675">MEALLEEKVRGGGFVDGKEDVYKLTRLLRALVAKAKGRAAWRVYEVAVRKGGLDVDEYVYKVMARGMKRLAGLGLHEEAAEVEADLAEWEATVSPPA</sequence>
<name>A0A1B6QC04_SORBI</name>
<reference evidence="2" key="2">
    <citation type="journal article" date="2018" name="Plant J.">
        <title>The Sorghum bicolor reference genome: improved assembly, gene annotations, a transcriptome atlas, and signatures of genome organization.</title>
        <authorList>
            <person name="McCormick R.F."/>
            <person name="Truong S.K."/>
            <person name="Sreedasyam A."/>
            <person name="Jenkins J."/>
            <person name="Shu S."/>
            <person name="Sims D."/>
            <person name="Kennedy M."/>
            <person name="Amirebrahimi M."/>
            <person name="Weers B.D."/>
            <person name="McKinley B."/>
            <person name="Mattison A."/>
            <person name="Morishige D.T."/>
            <person name="Grimwood J."/>
            <person name="Schmutz J."/>
            <person name="Mullet J.E."/>
        </authorList>
    </citation>
    <scope>NUCLEOTIDE SEQUENCE [LARGE SCALE GENOMIC DNA]</scope>
    <source>
        <strain evidence="2">cv. BTx623</strain>
    </source>
</reference>
<dbReference type="Proteomes" id="UP000000768">
    <property type="component" value="Chromosome 2"/>
</dbReference>
<organism evidence="1 2">
    <name type="scientific">Sorghum bicolor</name>
    <name type="common">Sorghum</name>
    <name type="synonym">Sorghum vulgare</name>
    <dbReference type="NCBI Taxonomy" id="4558"/>
    <lineage>
        <taxon>Eukaryota</taxon>
        <taxon>Viridiplantae</taxon>
        <taxon>Streptophyta</taxon>
        <taxon>Embryophyta</taxon>
        <taxon>Tracheophyta</taxon>
        <taxon>Spermatophyta</taxon>
        <taxon>Magnoliopsida</taxon>
        <taxon>Liliopsida</taxon>
        <taxon>Poales</taxon>
        <taxon>Poaceae</taxon>
        <taxon>PACMAD clade</taxon>
        <taxon>Panicoideae</taxon>
        <taxon>Andropogonodae</taxon>
        <taxon>Andropogoneae</taxon>
        <taxon>Sorghinae</taxon>
        <taxon>Sorghum</taxon>
    </lineage>
</organism>
<dbReference type="EMBL" id="CM000761">
    <property type="protein sequence ID" value="KXG35430.1"/>
    <property type="molecule type" value="Genomic_DNA"/>
</dbReference>
<dbReference type="Gramene" id="KXG35430">
    <property type="protein sequence ID" value="KXG35430"/>
    <property type="gene ID" value="SORBI_3002G171400"/>
</dbReference>
<gene>
    <name evidence="1" type="ORF">SORBI_3002G171400</name>
</gene>
<reference evidence="1 2" key="1">
    <citation type="journal article" date="2009" name="Nature">
        <title>The Sorghum bicolor genome and the diversification of grasses.</title>
        <authorList>
            <person name="Paterson A.H."/>
            <person name="Bowers J.E."/>
            <person name="Bruggmann R."/>
            <person name="Dubchak I."/>
            <person name="Grimwood J."/>
            <person name="Gundlach H."/>
            <person name="Haberer G."/>
            <person name="Hellsten U."/>
            <person name="Mitros T."/>
            <person name="Poliakov A."/>
            <person name="Schmutz J."/>
            <person name="Spannagl M."/>
            <person name="Tang H."/>
            <person name="Wang X."/>
            <person name="Wicker T."/>
            <person name="Bharti A.K."/>
            <person name="Chapman J."/>
            <person name="Feltus F.A."/>
            <person name="Gowik U."/>
            <person name="Grigoriev I.V."/>
            <person name="Lyons E."/>
            <person name="Maher C.A."/>
            <person name="Martis M."/>
            <person name="Narechania A."/>
            <person name="Otillar R.P."/>
            <person name="Penning B.W."/>
            <person name="Salamov A.A."/>
            <person name="Wang Y."/>
            <person name="Zhang L."/>
            <person name="Carpita N.C."/>
            <person name="Freeling M."/>
            <person name="Gingle A.R."/>
            <person name="Hash C.T."/>
            <person name="Keller B."/>
            <person name="Klein P."/>
            <person name="Kresovich S."/>
            <person name="McCann M.C."/>
            <person name="Ming R."/>
            <person name="Peterson D.G."/>
            <person name="Mehboob-ur-Rahman"/>
            <person name="Ware D."/>
            <person name="Westhoff P."/>
            <person name="Mayer K.F."/>
            <person name="Messing J."/>
            <person name="Rokhsar D.S."/>
        </authorList>
    </citation>
    <scope>NUCLEOTIDE SEQUENCE [LARGE SCALE GENOMIC DNA]</scope>
    <source>
        <strain evidence="2">cv. BTx623</strain>
    </source>
</reference>
<dbReference type="Gene3D" id="1.25.40.10">
    <property type="entry name" value="Tetratricopeptide repeat domain"/>
    <property type="match status" value="1"/>
</dbReference>
<dbReference type="AlphaFoldDB" id="A0A1B6QC04"/>
<dbReference type="InterPro" id="IPR011990">
    <property type="entry name" value="TPR-like_helical_dom_sf"/>
</dbReference>
<keyword evidence="2" id="KW-1185">Reference proteome</keyword>
<proteinExistence type="predicted"/>